<protein>
    <submittedName>
        <fullName evidence="2">DNA-binding MarR family transcriptional regulator</fullName>
    </submittedName>
</protein>
<keyword evidence="2" id="KW-0238">DNA-binding</keyword>
<organism evidence="2 3">
    <name type="scientific">Hoeflea marina</name>
    <dbReference type="NCBI Taxonomy" id="274592"/>
    <lineage>
        <taxon>Bacteria</taxon>
        <taxon>Pseudomonadati</taxon>
        <taxon>Pseudomonadota</taxon>
        <taxon>Alphaproteobacteria</taxon>
        <taxon>Hyphomicrobiales</taxon>
        <taxon>Rhizobiaceae</taxon>
        <taxon>Hoeflea</taxon>
    </lineage>
</organism>
<reference evidence="2 3" key="1">
    <citation type="submission" date="2018-05" db="EMBL/GenBank/DDBJ databases">
        <title>Genomic Encyclopedia of Type Strains, Phase IV (KMG-IV): sequencing the most valuable type-strain genomes for metagenomic binning, comparative biology and taxonomic classification.</title>
        <authorList>
            <person name="Goeker M."/>
        </authorList>
    </citation>
    <scope>NUCLEOTIDE SEQUENCE [LARGE SCALE GENOMIC DNA]</scope>
    <source>
        <strain evidence="2 3">DSM 16791</strain>
    </source>
</reference>
<name>A0A317PDZ0_9HYPH</name>
<sequence>MTVQKGQPSTAPRDGRDDGLALESFLPFRLVRAAEQVSRRFAALYRDRHGLTRPEWRTLANLGQHGRMTATAIGARAAMHKTKVSRAVASLERRKWIERTTDGRDRRIEHIELTPEGRRNYLDLAELARGFEARLTAELGPAGAAALDRGLTAVEAIDQL</sequence>
<gene>
    <name evidence="2" type="ORF">DFR52_11214</name>
</gene>
<dbReference type="RefSeq" id="WP_110034576.1">
    <property type="nucleotide sequence ID" value="NZ_QGTR01000012.1"/>
</dbReference>
<dbReference type="GO" id="GO:0006950">
    <property type="term" value="P:response to stress"/>
    <property type="evidence" value="ECO:0007669"/>
    <property type="project" value="TreeGrafter"/>
</dbReference>
<dbReference type="PROSITE" id="PS50995">
    <property type="entry name" value="HTH_MARR_2"/>
    <property type="match status" value="1"/>
</dbReference>
<dbReference type="SUPFAM" id="SSF46785">
    <property type="entry name" value="Winged helix' DNA-binding domain"/>
    <property type="match status" value="1"/>
</dbReference>
<dbReference type="InterPro" id="IPR039422">
    <property type="entry name" value="MarR/SlyA-like"/>
</dbReference>
<evidence type="ECO:0000259" key="1">
    <source>
        <dbReference type="PROSITE" id="PS50995"/>
    </source>
</evidence>
<dbReference type="PANTHER" id="PTHR33164:SF43">
    <property type="entry name" value="HTH-TYPE TRANSCRIPTIONAL REPRESSOR YETL"/>
    <property type="match status" value="1"/>
</dbReference>
<dbReference type="InterPro" id="IPR000835">
    <property type="entry name" value="HTH_MarR-typ"/>
</dbReference>
<dbReference type="GO" id="GO:0003677">
    <property type="term" value="F:DNA binding"/>
    <property type="evidence" value="ECO:0007669"/>
    <property type="project" value="UniProtKB-KW"/>
</dbReference>
<accession>A0A317PDZ0</accession>
<dbReference type="OrthoDB" id="8906692at2"/>
<dbReference type="EMBL" id="QGTR01000012">
    <property type="protein sequence ID" value="PWV95363.1"/>
    <property type="molecule type" value="Genomic_DNA"/>
</dbReference>
<evidence type="ECO:0000313" key="2">
    <source>
        <dbReference type="EMBL" id="PWV95363.1"/>
    </source>
</evidence>
<dbReference type="InterPro" id="IPR036390">
    <property type="entry name" value="WH_DNA-bd_sf"/>
</dbReference>
<dbReference type="Pfam" id="PF12802">
    <property type="entry name" value="MarR_2"/>
    <property type="match status" value="1"/>
</dbReference>
<dbReference type="PANTHER" id="PTHR33164">
    <property type="entry name" value="TRANSCRIPTIONAL REGULATOR, MARR FAMILY"/>
    <property type="match status" value="1"/>
</dbReference>
<dbReference type="SMART" id="SM00347">
    <property type="entry name" value="HTH_MARR"/>
    <property type="match status" value="1"/>
</dbReference>
<comment type="caution">
    <text evidence="2">The sequence shown here is derived from an EMBL/GenBank/DDBJ whole genome shotgun (WGS) entry which is preliminary data.</text>
</comment>
<dbReference type="Proteomes" id="UP000246352">
    <property type="component" value="Unassembled WGS sequence"/>
</dbReference>
<keyword evidence="3" id="KW-1185">Reference proteome</keyword>
<dbReference type="GO" id="GO:0003700">
    <property type="term" value="F:DNA-binding transcription factor activity"/>
    <property type="evidence" value="ECO:0007669"/>
    <property type="project" value="InterPro"/>
</dbReference>
<proteinExistence type="predicted"/>
<evidence type="ECO:0000313" key="3">
    <source>
        <dbReference type="Proteomes" id="UP000246352"/>
    </source>
</evidence>
<feature type="domain" description="HTH marR-type" evidence="1">
    <location>
        <begin position="23"/>
        <end position="160"/>
    </location>
</feature>
<dbReference type="AlphaFoldDB" id="A0A317PDZ0"/>
<dbReference type="Gene3D" id="1.10.10.10">
    <property type="entry name" value="Winged helix-like DNA-binding domain superfamily/Winged helix DNA-binding domain"/>
    <property type="match status" value="1"/>
</dbReference>
<dbReference type="InterPro" id="IPR036388">
    <property type="entry name" value="WH-like_DNA-bd_sf"/>
</dbReference>